<sequence>MKIATIVGARPQFIKMAPVSREFEKAGIDEVIVHTGQHYDYEMNRVFFEQLNIREPDYYLGVGSGTHGYQTGEMLKRIEEVLTREKSDLVLVYGDTNSTLAGALAAVKLHIKVAHVEAGLRSFDKRMPEEINRVLTDHVSDYLFAPTETAVKNLHNEGIKKGVYLTGDVMYDALLHNIKIARRNSKILEKLSLKPKEYLLATVHRAENTDNRRNLERIVEAFVESGEFIVFPAHPRTQKYLKAYGLIGKIKSVGNVMLIPPVGYLDMLVLEENAGKILTDSGGVQKEAYFLKVPCITLREKTEWVETVEDGWNILVGADKEEILKAIKEFEPNGETYTYKFGDGKASEKIVKILGEDYAL</sequence>
<evidence type="ECO:0000313" key="3">
    <source>
        <dbReference type="EMBL" id="KQH83461.1"/>
    </source>
</evidence>
<dbReference type="Gene3D" id="3.40.50.2000">
    <property type="entry name" value="Glycogen Phosphorylase B"/>
    <property type="match status" value="2"/>
</dbReference>
<dbReference type="Pfam" id="PF02350">
    <property type="entry name" value="Epimerase_2"/>
    <property type="match status" value="1"/>
</dbReference>
<evidence type="ECO:0000313" key="5">
    <source>
        <dbReference type="Proteomes" id="UP000051862"/>
    </source>
</evidence>
<dbReference type="SUPFAM" id="SSF53756">
    <property type="entry name" value="UDP-Glycosyltransferase/glycogen phosphorylase"/>
    <property type="match status" value="1"/>
</dbReference>
<dbReference type="GeneID" id="33332841"/>
<evidence type="ECO:0000313" key="4">
    <source>
        <dbReference type="EMBL" id="SEW06588.1"/>
    </source>
</evidence>
<dbReference type="PANTHER" id="PTHR43174">
    <property type="entry name" value="UDP-N-ACETYLGLUCOSAMINE 2-EPIMERASE"/>
    <property type="match status" value="1"/>
</dbReference>
<reference evidence="2 7" key="2">
    <citation type="submission" date="2016-04" db="EMBL/GenBank/DDBJ databases">
        <title>Complete genome sequence of Thermococcus thioreducens type strain OGL-20P.</title>
        <authorList>
            <person name="Oger P.M."/>
        </authorList>
    </citation>
    <scope>NUCLEOTIDE SEQUENCE [LARGE SCALE GENOMIC DNA]</scope>
    <source>
        <strain evidence="2 7">OGL-20P</strain>
    </source>
</reference>
<keyword evidence="7" id="KW-1185">Reference proteome</keyword>
<dbReference type="RefSeq" id="WP_055428386.1">
    <property type="nucleotide sequence ID" value="NZ_CP015105.1"/>
</dbReference>
<name>A0A0Q2QTX1_9EURY</name>
<dbReference type="Proteomes" id="UP000250136">
    <property type="component" value="Chromosome"/>
</dbReference>
<dbReference type="PANTHER" id="PTHR43174:SF1">
    <property type="entry name" value="UDP-N-ACETYLGLUCOSAMINE 2-EPIMERASE"/>
    <property type="match status" value="1"/>
</dbReference>
<dbReference type="CDD" id="cd03786">
    <property type="entry name" value="GTB_UDP-GlcNAc_2-Epimerase"/>
    <property type="match status" value="1"/>
</dbReference>
<dbReference type="InterPro" id="IPR003331">
    <property type="entry name" value="UDP_GlcNAc_Epimerase_2_dom"/>
</dbReference>
<gene>
    <name evidence="2" type="ORF">A3L14_00440</name>
    <name evidence="3" type="ORF">AMR53_00445</name>
    <name evidence="4" type="ORF">SAMN05216170_1351</name>
</gene>
<organism evidence="3 5">
    <name type="scientific">Thermococcus thioreducens</name>
    <dbReference type="NCBI Taxonomy" id="277988"/>
    <lineage>
        <taxon>Archaea</taxon>
        <taxon>Methanobacteriati</taxon>
        <taxon>Methanobacteriota</taxon>
        <taxon>Thermococci</taxon>
        <taxon>Thermococcales</taxon>
        <taxon>Thermococcaceae</taxon>
        <taxon>Thermococcus</taxon>
    </lineage>
</organism>
<dbReference type="EMBL" id="CP015105">
    <property type="protein sequence ID" value="ASJ11444.1"/>
    <property type="molecule type" value="Genomic_DNA"/>
</dbReference>
<dbReference type="EMBL" id="LIXN01000001">
    <property type="protein sequence ID" value="KQH83461.1"/>
    <property type="molecule type" value="Genomic_DNA"/>
</dbReference>
<dbReference type="Proteomes" id="UP000051862">
    <property type="component" value="Unassembled WGS sequence"/>
</dbReference>
<dbReference type="OrthoDB" id="7018at2157"/>
<dbReference type="PATRIC" id="fig|277988.4.peg.91"/>
<dbReference type="Proteomes" id="UP000182125">
    <property type="component" value="Unassembled WGS sequence"/>
</dbReference>
<evidence type="ECO:0000313" key="7">
    <source>
        <dbReference type="Proteomes" id="UP000250136"/>
    </source>
</evidence>
<reference evidence="4 6" key="3">
    <citation type="submission" date="2016-10" db="EMBL/GenBank/DDBJ databases">
        <authorList>
            <person name="de Groot N.N."/>
        </authorList>
    </citation>
    <scope>NUCLEOTIDE SEQUENCE [LARGE SCALE GENOMIC DNA]</scope>
    <source>
        <strain evidence="4 6">OGL-20</strain>
    </source>
</reference>
<dbReference type="NCBIfam" id="TIGR00236">
    <property type="entry name" value="wecB"/>
    <property type="match status" value="1"/>
</dbReference>
<dbReference type="STRING" id="277988.SAMN05216170_1351"/>
<evidence type="ECO:0000313" key="2">
    <source>
        <dbReference type="EMBL" id="ASJ11444.1"/>
    </source>
</evidence>
<feature type="domain" description="UDP-N-acetylglucosamine 2-epimerase" evidence="1">
    <location>
        <begin position="25"/>
        <end position="354"/>
    </location>
</feature>
<proteinExistence type="predicted"/>
<dbReference type="EMBL" id="FOIW01000002">
    <property type="protein sequence ID" value="SEW06588.1"/>
    <property type="molecule type" value="Genomic_DNA"/>
</dbReference>
<evidence type="ECO:0000259" key="1">
    <source>
        <dbReference type="Pfam" id="PF02350"/>
    </source>
</evidence>
<dbReference type="InterPro" id="IPR029767">
    <property type="entry name" value="WecB-like"/>
</dbReference>
<evidence type="ECO:0000313" key="6">
    <source>
        <dbReference type="Proteomes" id="UP000182125"/>
    </source>
</evidence>
<dbReference type="AlphaFoldDB" id="A0A0Q2QTX1"/>
<dbReference type="KEGG" id="ttd:A3L14_00440"/>
<accession>A0A0Q2QTX1</accession>
<protein>
    <submittedName>
        <fullName evidence="2">UDP-N-acetyl glucosamine 2-epimerase</fullName>
    </submittedName>
    <submittedName>
        <fullName evidence="3 4">UDP-N-acetylglucosamine 2-epimerase</fullName>
    </submittedName>
</protein>
<reference evidence="3 5" key="1">
    <citation type="submission" date="2015-08" db="EMBL/GenBank/DDBJ databases">
        <title>Thermococcus thioreducens DSM 14981 genome sequencing.</title>
        <authorList>
            <person name="Hong S.-J."/>
            <person name="Kim M.-C."/>
            <person name="Shin J.-H."/>
        </authorList>
    </citation>
    <scope>NUCLEOTIDE SEQUENCE [LARGE SCALE GENOMIC DNA]</scope>
    <source>
        <strain evidence="3 5">DSM 14981</strain>
    </source>
</reference>